<accession>A0ABQ1F599</accession>
<evidence type="ECO:0000313" key="3">
    <source>
        <dbReference type="Proteomes" id="UP000615455"/>
    </source>
</evidence>
<dbReference type="Pfam" id="PF00583">
    <property type="entry name" value="Acetyltransf_1"/>
    <property type="match status" value="1"/>
</dbReference>
<proteinExistence type="predicted"/>
<dbReference type="EMBL" id="BMHE01000037">
    <property type="protein sequence ID" value="GGA00104.1"/>
    <property type="molecule type" value="Genomic_DNA"/>
</dbReference>
<dbReference type="SUPFAM" id="SSF55729">
    <property type="entry name" value="Acyl-CoA N-acyltransferases (Nat)"/>
    <property type="match status" value="1"/>
</dbReference>
<dbReference type="PROSITE" id="PS51186">
    <property type="entry name" value="GNAT"/>
    <property type="match status" value="1"/>
</dbReference>
<dbReference type="Proteomes" id="UP000615455">
    <property type="component" value="Unassembled WGS sequence"/>
</dbReference>
<evidence type="ECO:0000259" key="1">
    <source>
        <dbReference type="PROSITE" id="PS51186"/>
    </source>
</evidence>
<organism evidence="2 3">
    <name type="scientific">Paenibacillus marchantiophytorum</name>
    <dbReference type="NCBI Taxonomy" id="1619310"/>
    <lineage>
        <taxon>Bacteria</taxon>
        <taxon>Bacillati</taxon>
        <taxon>Bacillota</taxon>
        <taxon>Bacilli</taxon>
        <taxon>Bacillales</taxon>
        <taxon>Paenibacillaceae</taxon>
        <taxon>Paenibacillus</taxon>
    </lineage>
</organism>
<keyword evidence="3" id="KW-1185">Reference proteome</keyword>
<dbReference type="RefSeq" id="WP_189017217.1">
    <property type="nucleotide sequence ID" value="NZ_BMHE01000037.1"/>
</dbReference>
<reference evidence="3" key="1">
    <citation type="journal article" date="2019" name="Int. J. Syst. Evol. Microbiol.">
        <title>The Global Catalogue of Microorganisms (GCM) 10K type strain sequencing project: providing services to taxonomists for standard genome sequencing and annotation.</title>
        <authorList>
            <consortium name="The Broad Institute Genomics Platform"/>
            <consortium name="The Broad Institute Genome Sequencing Center for Infectious Disease"/>
            <person name="Wu L."/>
            <person name="Ma J."/>
        </authorList>
    </citation>
    <scope>NUCLEOTIDE SEQUENCE [LARGE SCALE GENOMIC DNA]</scope>
    <source>
        <strain evidence="3">CGMCC 1.15043</strain>
    </source>
</reference>
<dbReference type="Gene3D" id="3.40.630.30">
    <property type="match status" value="1"/>
</dbReference>
<gene>
    <name evidence="2" type="ORF">GCM10008018_52960</name>
</gene>
<evidence type="ECO:0000313" key="2">
    <source>
        <dbReference type="EMBL" id="GGA00104.1"/>
    </source>
</evidence>
<sequence>MEDVEIVEASPAQVDDVLALWLEAAHWMLSKGINQWRPEHFNRDVVLAYFEDRQIFLAKHKGEYVGSFALQWSDPRVWGDLHNEESGYLHRFVVRRTKAGHKYGEYLLKWIEDYVKSHNKKYVRLDCMATNEVLNTYYRKQEFTYIGTYELHAGEHSWLGSLYEKQV</sequence>
<name>A0ABQ1F599_9BACL</name>
<dbReference type="InterPro" id="IPR000182">
    <property type="entry name" value="GNAT_dom"/>
</dbReference>
<dbReference type="CDD" id="cd04301">
    <property type="entry name" value="NAT_SF"/>
    <property type="match status" value="1"/>
</dbReference>
<protein>
    <submittedName>
        <fullName evidence="2">N-acetyltransferase</fullName>
    </submittedName>
</protein>
<comment type="caution">
    <text evidence="2">The sequence shown here is derived from an EMBL/GenBank/DDBJ whole genome shotgun (WGS) entry which is preliminary data.</text>
</comment>
<feature type="domain" description="N-acetyltransferase" evidence="1">
    <location>
        <begin position="4"/>
        <end position="164"/>
    </location>
</feature>
<dbReference type="InterPro" id="IPR016181">
    <property type="entry name" value="Acyl_CoA_acyltransferase"/>
</dbReference>